<evidence type="ECO:0008006" key="4">
    <source>
        <dbReference type="Google" id="ProtNLM"/>
    </source>
</evidence>
<feature type="region of interest" description="Disordered" evidence="1">
    <location>
        <begin position="168"/>
        <end position="194"/>
    </location>
</feature>
<keyword evidence="3" id="KW-1185">Reference proteome</keyword>
<evidence type="ECO:0000256" key="1">
    <source>
        <dbReference type="SAM" id="MobiDB-lite"/>
    </source>
</evidence>
<evidence type="ECO:0000313" key="3">
    <source>
        <dbReference type="Proteomes" id="UP000242715"/>
    </source>
</evidence>
<accession>A0A2Z6M829</accession>
<sequence>MKNFIIFIKFFKPLSSTTTISPSSSSSSTTTTTIPAVNLCADKPIVESLGATSAGRPEGLIQNKPRSKRTKSCPPGAKRSVCTGPWSVEWLHDRNQGDAGVIFSAKRRTKKGEHQGKGHQRVENLDPKRRKAGGPLRHSLFNLKKVARLPSEDRSEVLKILSKSVRRRRGGKGLNQSGVVSIQASSEESSTSASVNNDWKNWVVMQGNDQVAEDDMRVIGKSIGVEFKGASENRFSVLFGGGKSKQECSGQGQGGVLKEKGC</sequence>
<feature type="compositionally biased region" description="Polar residues" evidence="1">
    <location>
        <begin position="174"/>
        <end position="183"/>
    </location>
</feature>
<dbReference type="Proteomes" id="UP000242715">
    <property type="component" value="Unassembled WGS sequence"/>
</dbReference>
<feature type="compositionally biased region" description="Low complexity" evidence="1">
    <location>
        <begin position="184"/>
        <end position="194"/>
    </location>
</feature>
<dbReference type="OrthoDB" id="10551781at2759"/>
<dbReference type="EMBL" id="DF973233">
    <property type="protein sequence ID" value="GAU21582.1"/>
    <property type="molecule type" value="Genomic_DNA"/>
</dbReference>
<proteinExistence type="predicted"/>
<evidence type="ECO:0000313" key="2">
    <source>
        <dbReference type="EMBL" id="GAU21582.1"/>
    </source>
</evidence>
<organism evidence="2 3">
    <name type="scientific">Trifolium subterraneum</name>
    <name type="common">Subterranean clover</name>
    <dbReference type="NCBI Taxonomy" id="3900"/>
    <lineage>
        <taxon>Eukaryota</taxon>
        <taxon>Viridiplantae</taxon>
        <taxon>Streptophyta</taxon>
        <taxon>Embryophyta</taxon>
        <taxon>Tracheophyta</taxon>
        <taxon>Spermatophyta</taxon>
        <taxon>Magnoliopsida</taxon>
        <taxon>eudicotyledons</taxon>
        <taxon>Gunneridae</taxon>
        <taxon>Pentapetalae</taxon>
        <taxon>rosids</taxon>
        <taxon>fabids</taxon>
        <taxon>Fabales</taxon>
        <taxon>Fabaceae</taxon>
        <taxon>Papilionoideae</taxon>
        <taxon>50 kb inversion clade</taxon>
        <taxon>NPAAA clade</taxon>
        <taxon>Hologalegina</taxon>
        <taxon>IRL clade</taxon>
        <taxon>Trifolieae</taxon>
        <taxon>Trifolium</taxon>
    </lineage>
</organism>
<reference evidence="3" key="1">
    <citation type="journal article" date="2017" name="Front. Plant Sci.">
        <title>Climate Clever Clovers: New Paradigm to Reduce the Environmental Footprint of Ruminants by Breeding Low Methanogenic Forages Utilizing Haplotype Variation.</title>
        <authorList>
            <person name="Kaur P."/>
            <person name="Appels R."/>
            <person name="Bayer P.E."/>
            <person name="Keeble-Gagnere G."/>
            <person name="Wang J."/>
            <person name="Hirakawa H."/>
            <person name="Shirasawa K."/>
            <person name="Vercoe P."/>
            <person name="Stefanova K."/>
            <person name="Durmic Z."/>
            <person name="Nichols P."/>
            <person name="Revell C."/>
            <person name="Isobe S.N."/>
            <person name="Edwards D."/>
            <person name="Erskine W."/>
        </authorList>
    </citation>
    <scope>NUCLEOTIDE SEQUENCE [LARGE SCALE GENOMIC DNA]</scope>
    <source>
        <strain evidence="3">cv. Daliak</strain>
    </source>
</reference>
<name>A0A2Z6M829_TRISU</name>
<protein>
    <recommendedName>
        <fullName evidence="4">DUF4283 domain-containing protein</fullName>
    </recommendedName>
</protein>
<gene>
    <name evidence="2" type="ORF">TSUD_131660</name>
</gene>
<dbReference type="AlphaFoldDB" id="A0A2Z6M829"/>
<feature type="region of interest" description="Disordered" evidence="1">
    <location>
        <begin position="243"/>
        <end position="262"/>
    </location>
</feature>
<feature type="region of interest" description="Disordered" evidence="1">
    <location>
        <begin position="51"/>
        <end position="78"/>
    </location>
</feature>